<feature type="region of interest" description="Disordered" evidence="1">
    <location>
        <begin position="1"/>
        <end position="35"/>
    </location>
</feature>
<keyword evidence="2" id="KW-0812">Transmembrane</keyword>
<dbReference type="AlphaFoldDB" id="A0ABD1YWV9"/>
<feature type="compositionally biased region" description="Polar residues" evidence="1">
    <location>
        <begin position="1"/>
        <end position="10"/>
    </location>
</feature>
<dbReference type="PANTHER" id="PTHR35124">
    <property type="entry name" value="CYTOCHROME P450 FAMILY PROTEIN"/>
    <property type="match status" value="1"/>
</dbReference>
<keyword evidence="4" id="KW-1185">Reference proteome</keyword>
<dbReference type="EMBL" id="JBHFFA010000003">
    <property type="protein sequence ID" value="KAL2635270.1"/>
    <property type="molecule type" value="Genomic_DNA"/>
</dbReference>
<evidence type="ECO:0000256" key="2">
    <source>
        <dbReference type="SAM" id="Phobius"/>
    </source>
</evidence>
<protein>
    <submittedName>
        <fullName evidence="3">Uncharacterized protein</fullName>
    </submittedName>
</protein>
<accession>A0ABD1YWV9</accession>
<evidence type="ECO:0000256" key="1">
    <source>
        <dbReference type="SAM" id="MobiDB-lite"/>
    </source>
</evidence>
<feature type="transmembrane region" description="Helical" evidence="2">
    <location>
        <begin position="43"/>
        <end position="63"/>
    </location>
</feature>
<sequence length="647" mass="75087">MNSNETNTLSMRKHNLKGTCQEEEDGKSGGGLQMGGLSKGRTVNGALLLIFLLIVSVVILVLGDDLTVVQQVSFKIPRWNSAFEVESAAEPNAVLPDVEWNRHRKSMLQDYSPQPTETASPDVDQWGDYTRVAEELSTHTIQRGQSNVEKGRVEWVEFPYVKENEKELLVRAMRENGTLECHHVRTKTGRIVGFPGVELLHREVFEDEGEKVLETIRLEAGPVYEFQIVSVDDEDRPRCQGGDYYETDLSGPTWKSRPPIIDHQNGTYSVRLQMDPRFAGVYKLRIILLFTNFHGLHKRPERWARVEEVATLRVEFTVPENSTALPLPKCERSHFVDRKYWSGRWTREQYTEDCEYSRYGRWICVNETLQCQEPWCDGTVGSLESNGWVYSAHCAFKIFSKEEAWQCLDKKWLFFWGDSNHIDTIRNLLNFVLGFEHSVKFLNRRMDETFFAPGSENRTSVRITSMFNGHSNMSMNYEGLFSTHNQEFAEQCRAYFTGETAPDFMFMNSGLHDGVFWRDMGDFVTQGVDYNVEFWTNVWNNMKARRPDLLYRTTVTTGGNARNQSYNPQKMEWMNHIILDSFTRLKLERFQIIDGFDYTYPWHYDHKTNDGVHYGRPPSKSKWAGGNLGHRYFVDLMLVHMLLNAIC</sequence>
<evidence type="ECO:0000313" key="3">
    <source>
        <dbReference type="EMBL" id="KAL2635270.1"/>
    </source>
</evidence>
<name>A0ABD1YWV9_9MARC</name>
<gene>
    <name evidence="3" type="ORF">R1flu_006749</name>
</gene>
<organism evidence="3 4">
    <name type="scientific">Riccia fluitans</name>
    <dbReference type="NCBI Taxonomy" id="41844"/>
    <lineage>
        <taxon>Eukaryota</taxon>
        <taxon>Viridiplantae</taxon>
        <taxon>Streptophyta</taxon>
        <taxon>Embryophyta</taxon>
        <taxon>Marchantiophyta</taxon>
        <taxon>Marchantiopsida</taxon>
        <taxon>Marchantiidae</taxon>
        <taxon>Marchantiales</taxon>
        <taxon>Ricciaceae</taxon>
        <taxon>Riccia</taxon>
    </lineage>
</organism>
<dbReference type="PANTHER" id="PTHR35124:SF1">
    <property type="entry name" value="CYTOCHROME P450 FAMILY PROTEIN"/>
    <property type="match status" value="1"/>
</dbReference>
<dbReference type="Proteomes" id="UP001605036">
    <property type="component" value="Unassembled WGS sequence"/>
</dbReference>
<comment type="caution">
    <text evidence="3">The sequence shown here is derived from an EMBL/GenBank/DDBJ whole genome shotgun (WGS) entry which is preliminary data.</text>
</comment>
<reference evidence="3 4" key="1">
    <citation type="submission" date="2024-09" db="EMBL/GenBank/DDBJ databases">
        <title>Chromosome-scale assembly of Riccia fluitans.</title>
        <authorList>
            <person name="Paukszto L."/>
            <person name="Sawicki J."/>
            <person name="Karawczyk K."/>
            <person name="Piernik-Szablinska J."/>
            <person name="Szczecinska M."/>
            <person name="Mazdziarz M."/>
        </authorList>
    </citation>
    <scope>NUCLEOTIDE SEQUENCE [LARGE SCALE GENOMIC DNA]</scope>
    <source>
        <strain evidence="3">Rf_01</strain>
        <tissue evidence="3">Aerial parts of the thallus</tissue>
    </source>
</reference>
<keyword evidence="2" id="KW-0472">Membrane</keyword>
<proteinExistence type="predicted"/>
<evidence type="ECO:0000313" key="4">
    <source>
        <dbReference type="Proteomes" id="UP001605036"/>
    </source>
</evidence>
<keyword evidence="2" id="KW-1133">Transmembrane helix</keyword>